<evidence type="ECO:0000313" key="4">
    <source>
        <dbReference type="EMBL" id="ADB58325.1"/>
    </source>
</evidence>
<dbReference type="HOGENOM" id="CLU_040681_12_3_2"/>
<dbReference type="SUPFAM" id="SSF54631">
    <property type="entry name" value="CBS-domain pair"/>
    <property type="match status" value="1"/>
</dbReference>
<proteinExistence type="predicted"/>
<dbReference type="Gene3D" id="3.10.580.10">
    <property type="entry name" value="CBS-domain"/>
    <property type="match status" value="1"/>
</dbReference>
<dbReference type="GeneID" id="8739959"/>
<feature type="domain" description="CBS" evidence="3">
    <location>
        <begin position="9"/>
        <end position="67"/>
    </location>
</feature>
<dbReference type="Proteomes" id="UP000001901">
    <property type="component" value="Chromosome"/>
</dbReference>
<gene>
    <name evidence="4" type="ordered locus">Arcpr_1273</name>
</gene>
<evidence type="ECO:0000259" key="3">
    <source>
        <dbReference type="PROSITE" id="PS51371"/>
    </source>
</evidence>
<accession>D2RDY1</accession>
<keyword evidence="1 2" id="KW-0129">CBS domain</keyword>
<evidence type="ECO:0000256" key="2">
    <source>
        <dbReference type="PROSITE-ProRule" id="PRU00703"/>
    </source>
</evidence>
<organism evidence="4 5">
    <name type="scientific">Archaeoglobus profundus (strain DSM 5631 / JCM 9629 / NBRC 100127 / Av18)</name>
    <dbReference type="NCBI Taxonomy" id="572546"/>
    <lineage>
        <taxon>Archaea</taxon>
        <taxon>Methanobacteriati</taxon>
        <taxon>Methanobacteriota</taxon>
        <taxon>Archaeoglobi</taxon>
        <taxon>Archaeoglobales</taxon>
        <taxon>Archaeoglobaceae</taxon>
        <taxon>Archaeoglobus</taxon>
    </lineage>
</organism>
<dbReference type="PaxDb" id="572546-Arcpr_1273"/>
<dbReference type="eggNOG" id="arCOG00606">
    <property type="taxonomic scope" value="Archaea"/>
</dbReference>
<dbReference type="InterPro" id="IPR051257">
    <property type="entry name" value="Diverse_CBS-Domain"/>
</dbReference>
<name>D2RDY1_ARCPA</name>
<dbReference type="InterPro" id="IPR000644">
    <property type="entry name" value="CBS_dom"/>
</dbReference>
<dbReference type="STRING" id="572546.Arcpr_1273"/>
<evidence type="ECO:0000256" key="1">
    <source>
        <dbReference type="ARBA" id="ARBA00023122"/>
    </source>
</evidence>
<keyword evidence="5" id="KW-1185">Reference proteome</keyword>
<dbReference type="PROSITE" id="PS51371">
    <property type="entry name" value="CBS"/>
    <property type="match status" value="2"/>
</dbReference>
<dbReference type="SMART" id="SM00116">
    <property type="entry name" value="CBS"/>
    <property type="match status" value="2"/>
</dbReference>
<dbReference type="KEGG" id="apo:Arcpr_1273"/>
<dbReference type="PANTHER" id="PTHR43080">
    <property type="entry name" value="CBS DOMAIN-CONTAINING PROTEIN CBSX3, MITOCHONDRIAL"/>
    <property type="match status" value="1"/>
</dbReference>
<feature type="domain" description="CBS" evidence="3">
    <location>
        <begin position="76"/>
        <end position="126"/>
    </location>
</feature>
<dbReference type="EMBL" id="CP001857">
    <property type="protein sequence ID" value="ADB58325.1"/>
    <property type="molecule type" value="Genomic_DNA"/>
</dbReference>
<protein>
    <submittedName>
        <fullName evidence="4">Signal transduction protein with CBS domains</fullName>
    </submittedName>
</protein>
<dbReference type="OrthoDB" id="43333at2157"/>
<dbReference type="Pfam" id="PF00571">
    <property type="entry name" value="CBS"/>
    <property type="match status" value="2"/>
</dbReference>
<dbReference type="PANTHER" id="PTHR43080:SF2">
    <property type="entry name" value="CBS DOMAIN-CONTAINING PROTEIN"/>
    <property type="match status" value="1"/>
</dbReference>
<dbReference type="RefSeq" id="WP_012940661.1">
    <property type="nucleotide sequence ID" value="NC_013741.1"/>
</dbReference>
<dbReference type="AlphaFoldDB" id="D2RDY1"/>
<evidence type="ECO:0000313" key="5">
    <source>
        <dbReference type="Proteomes" id="UP000001901"/>
    </source>
</evidence>
<sequence length="126" mass="14304">MLLRVEDVMNRRLEFIEADASVKEAIDLMLERRIRSLLVKPRDENDCYGVVTARDIVFGVFANDLDPNNVKVGDIASKPIVTVPKGTELKDVIRFMKRFNIARVFVLDDGRIVGVVALMDIMKALR</sequence>
<reference evidence="4 5" key="1">
    <citation type="journal article" date="2010" name="Stand. Genomic Sci.">
        <title>Complete genome sequence of Archaeoglobus profundus type strain (AV18).</title>
        <authorList>
            <person name="von Jan M."/>
            <person name="Lapidus A."/>
            <person name="Del Rio T.G."/>
            <person name="Copeland A."/>
            <person name="Tice H."/>
            <person name="Cheng J.F."/>
            <person name="Lucas S."/>
            <person name="Chen F."/>
            <person name="Nolan M."/>
            <person name="Goodwin L."/>
            <person name="Han C."/>
            <person name="Pitluck S."/>
            <person name="Liolios K."/>
            <person name="Ivanova N."/>
            <person name="Mavromatis K."/>
            <person name="Ovchinnikova G."/>
            <person name="Chertkov O."/>
            <person name="Pati A."/>
            <person name="Chen A."/>
            <person name="Palaniappan K."/>
            <person name="Land M."/>
            <person name="Hauser L."/>
            <person name="Chang Y.J."/>
            <person name="Jeffries C.D."/>
            <person name="Saunders E."/>
            <person name="Brettin T."/>
            <person name="Detter J.C."/>
            <person name="Chain P."/>
            <person name="Eichinger K."/>
            <person name="Huber H."/>
            <person name="Spring S."/>
            <person name="Rohde M."/>
            <person name="Goker M."/>
            <person name="Wirth R."/>
            <person name="Woyke T."/>
            <person name="Bristow J."/>
            <person name="Eisen J.A."/>
            <person name="Markowitz V."/>
            <person name="Hugenholtz P."/>
            <person name="Kyrpides N.C."/>
            <person name="Klenk H.P."/>
        </authorList>
    </citation>
    <scope>NUCLEOTIDE SEQUENCE [LARGE SCALE GENOMIC DNA]</scope>
    <source>
        <strain evidence="5">DSM 5631 / JCM 9629 / NBRC 100127 / Av18</strain>
    </source>
</reference>
<dbReference type="InterPro" id="IPR046342">
    <property type="entry name" value="CBS_dom_sf"/>
</dbReference>